<name>A0AA48K7C3_9BACT</name>
<evidence type="ECO:0000313" key="2">
    <source>
        <dbReference type="EMBL" id="BDU71015.1"/>
    </source>
</evidence>
<reference evidence="3" key="1">
    <citation type="journal article" date="2023" name="Int. J. Syst. Evol. Microbiol.">
        <title>Mesoterricola silvestris gen. nov., sp. nov., Mesoterricola sediminis sp. nov., Geothrix oryzae sp. nov., Geothrix edaphica sp. nov., Geothrix rubra sp. nov., and Geothrix limicola sp. nov., six novel members of Acidobacteriota isolated from soils.</title>
        <authorList>
            <person name="Itoh H."/>
            <person name="Sugisawa Y."/>
            <person name="Mise K."/>
            <person name="Xu Z."/>
            <person name="Kuniyasu M."/>
            <person name="Ushijima N."/>
            <person name="Kawano K."/>
            <person name="Kobayashi E."/>
            <person name="Shiratori Y."/>
            <person name="Masuda Y."/>
            <person name="Senoo K."/>
        </authorList>
    </citation>
    <scope>NUCLEOTIDE SEQUENCE [LARGE SCALE GENOMIC DNA]</scope>
    <source>
        <strain evidence="3">W79</strain>
    </source>
</reference>
<dbReference type="SUPFAM" id="SSF53448">
    <property type="entry name" value="Nucleotide-diphospho-sugar transferases"/>
    <property type="match status" value="1"/>
</dbReference>
<dbReference type="Pfam" id="PF00535">
    <property type="entry name" value="Glycos_transf_2"/>
    <property type="match status" value="1"/>
</dbReference>
<dbReference type="GO" id="GO:0016758">
    <property type="term" value="F:hexosyltransferase activity"/>
    <property type="evidence" value="ECO:0007669"/>
    <property type="project" value="UniProtKB-ARBA"/>
</dbReference>
<dbReference type="KEGG" id="msil:METEAL_01890"/>
<dbReference type="EMBL" id="AP027080">
    <property type="protein sequence ID" value="BDU71015.1"/>
    <property type="molecule type" value="Genomic_DNA"/>
</dbReference>
<dbReference type="RefSeq" id="WP_316413911.1">
    <property type="nucleotide sequence ID" value="NZ_AP027080.1"/>
</dbReference>
<feature type="domain" description="Glycosyltransferase 2-like" evidence="1">
    <location>
        <begin position="7"/>
        <end position="134"/>
    </location>
</feature>
<accession>A0AA48K7C3</accession>
<dbReference type="InterPro" id="IPR001173">
    <property type="entry name" value="Glyco_trans_2-like"/>
</dbReference>
<evidence type="ECO:0000313" key="3">
    <source>
        <dbReference type="Proteomes" id="UP001238179"/>
    </source>
</evidence>
<evidence type="ECO:0000259" key="1">
    <source>
        <dbReference type="Pfam" id="PF00535"/>
    </source>
</evidence>
<keyword evidence="3" id="KW-1185">Reference proteome</keyword>
<dbReference type="PANTHER" id="PTHR22916">
    <property type="entry name" value="GLYCOSYLTRANSFERASE"/>
    <property type="match status" value="1"/>
</dbReference>
<organism evidence="2 3">
    <name type="scientific">Mesoterricola silvestris</name>
    <dbReference type="NCBI Taxonomy" id="2927979"/>
    <lineage>
        <taxon>Bacteria</taxon>
        <taxon>Pseudomonadati</taxon>
        <taxon>Acidobacteriota</taxon>
        <taxon>Holophagae</taxon>
        <taxon>Holophagales</taxon>
        <taxon>Holophagaceae</taxon>
        <taxon>Mesoterricola</taxon>
    </lineage>
</organism>
<protein>
    <recommendedName>
        <fullName evidence="1">Glycosyltransferase 2-like domain-containing protein</fullName>
    </recommendedName>
</protein>
<dbReference type="Gene3D" id="3.90.550.10">
    <property type="entry name" value="Spore Coat Polysaccharide Biosynthesis Protein SpsA, Chain A"/>
    <property type="match status" value="1"/>
</dbReference>
<dbReference type="Proteomes" id="UP001238179">
    <property type="component" value="Chromosome"/>
</dbReference>
<sequence length="476" mass="52455">MTLPLTIALTTYNRAPWLGKAIQGILDQTFEDFELLILDRGSTDATPEVILGFKDPRIRYVRNPPGTSREFNGMATNVIGRGEYILIAHDDDIFLPDLARRQFGMLAAHPGMTAVGANMHLMNESGEDVGTTLYPGTEDRVYGPGEYVRNVLEDRIWILVSGLMYRRRLIPAAAVQELYYGVVRKRKSKETRDATSEMNLLTYMNRKAPIGFLGEPLIRYRQHSGQDSRTYDVFRPIIDTVIGLKGAARHNRLGPETLGILEAFLQRYRLQATLGQWRDRKPSPSTLRKIRNGKPKLEQLAADLPARNALLPAGILMSQLGLSPDPALWSRGAEEAGALGNVATRALMAWMVSRQAGRNLFGPYPGLRRIAIFGSVFVASLLILEARERGLDVVCCLDSNPSRQGSSLLGVPIFPLGWLAEKGRGVDGIVISSEKDHLNLFRSILAEAGGDASKVVSWLEMVPRIAGEARAVGSPG</sequence>
<gene>
    <name evidence="2" type="ORF">METEAL_01890</name>
</gene>
<dbReference type="PANTHER" id="PTHR22916:SF3">
    <property type="entry name" value="UDP-GLCNAC:BETAGAL BETA-1,3-N-ACETYLGLUCOSAMINYLTRANSFERASE-LIKE PROTEIN 1"/>
    <property type="match status" value="1"/>
</dbReference>
<dbReference type="InterPro" id="IPR029044">
    <property type="entry name" value="Nucleotide-diphossugar_trans"/>
</dbReference>
<proteinExistence type="predicted"/>
<dbReference type="AlphaFoldDB" id="A0AA48K7C3"/>